<feature type="transmembrane region" description="Helical" evidence="7">
    <location>
        <begin position="293"/>
        <end position="316"/>
    </location>
</feature>
<dbReference type="Gene3D" id="3.30.70.100">
    <property type="match status" value="1"/>
</dbReference>
<keyword evidence="6 7" id="KW-0472">Membrane</keyword>
<accession>A0A840I1R5</accession>
<dbReference type="AlphaFoldDB" id="A0A840I1R5"/>
<evidence type="ECO:0000256" key="6">
    <source>
        <dbReference type="ARBA" id="ARBA00023136"/>
    </source>
</evidence>
<keyword evidence="3" id="KW-1003">Cell membrane</keyword>
<feature type="transmembrane region" description="Helical" evidence="7">
    <location>
        <begin position="104"/>
        <end position="124"/>
    </location>
</feature>
<dbReference type="InterPro" id="IPR006685">
    <property type="entry name" value="MscS_channel_2nd"/>
</dbReference>
<dbReference type="GO" id="GO:0005886">
    <property type="term" value="C:plasma membrane"/>
    <property type="evidence" value="ECO:0007669"/>
    <property type="project" value="UniProtKB-SubCell"/>
</dbReference>
<evidence type="ECO:0000259" key="9">
    <source>
        <dbReference type="Pfam" id="PF21082"/>
    </source>
</evidence>
<evidence type="ECO:0000256" key="1">
    <source>
        <dbReference type="ARBA" id="ARBA00004651"/>
    </source>
</evidence>
<comment type="similarity">
    <text evidence="2">Belongs to the MscS (TC 1.A.23) family.</text>
</comment>
<dbReference type="InterPro" id="IPR011066">
    <property type="entry name" value="MscS_channel_C_sf"/>
</dbReference>
<dbReference type="InterPro" id="IPR011014">
    <property type="entry name" value="MscS_channel_TM-2"/>
</dbReference>
<protein>
    <submittedName>
        <fullName evidence="10">Small-conductance mechanosensitive channel</fullName>
    </submittedName>
</protein>
<dbReference type="GO" id="GO:0008381">
    <property type="term" value="F:mechanosensitive monoatomic ion channel activity"/>
    <property type="evidence" value="ECO:0007669"/>
    <property type="project" value="UniProtKB-ARBA"/>
</dbReference>
<reference evidence="10 11" key="1">
    <citation type="submission" date="2020-08" db="EMBL/GenBank/DDBJ databases">
        <title>Genomic Encyclopedia of Type Strains, Phase IV (KMG-IV): sequencing the most valuable type-strain genomes for metagenomic binning, comparative biology and taxonomic classification.</title>
        <authorList>
            <person name="Goeker M."/>
        </authorList>
    </citation>
    <scope>NUCLEOTIDE SEQUENCE [LARGE SCALE GENOMIC DNA]</scope>
    <source>
        <strain evidence="10 11">DSM 102850</strain>
    </source>
</reference>
<proteinExistence type="inferred from homology"/>
<feature type="transmembrane region" description="Helical" evidence="7">
    <location>
        <begin position="250"/>
        <end position="272"/>
    </location>
</feature>
<dbReference type="Pfam" id="PF00924">
    <property type="entry name" value="MS_channel_2nd"/>
    <property type="match status" value="1"/>
</dbReference>
<feature type="transmembrane region" description="Helical" evidence="7">
    <location>
        <begin position="144"/>
        <end position="172"/>
    </location>
</feature>
<dbReference type="SUPFAM" id="SSF82861">
    <property type="entry name" value="Mechanosensitive channel protein MscS (YggB), transmembrane region"/>
    <property type="match status" value="1"/>
</dbReference>
<gene>
    <name evidence="10" type="ORF">GGQ59_000510</name>
</gene>
<dbReference type="EMBL" id="JACHOB010000001">
    <property type="protein sequence ID" value="MBB4658010.1"/>
    <property type="molecule type" value="Genomic_DNA"/>
</dbReference>
<feature type="transmembrane region" description="Helical" evidence="7">
    <location>
        <begin position="322"/>
        <end position="347"/>
    </location>
</feature>
<dbReference type="InterPro" id="IPR049278">
    <property type="entry name" value="MS_channel_C"/>
</dbReference>
<evidence type="ECO:0000256" key="5">
    <source>
        <dbReference type="ARBA" id="ARBA00022989"/>
    </source>
</evidence>
<dbReference type="InterPro" id="IPR023408">
    <property type="entry name" value="MscS_beta-dom_sf"/>
</dbReference>
<name>A0A840I1R5_9PROT</name>
<comment type="caution">
    <text evidence="10">The sequence shown here is derived from an EMBL/GenBank/DDBJ whole genome shotgun (WGS) entry which is preliminary data.</text>
</comment>
<dbReference type="PANTHER" id="PTHR30347">
    <property type="entry name" value="POTASSIUM CHANNEL RELATED"/>
    <property type="match status" value="1"/>
</dbReference>
<dbReference type="SUPFAM" id="SSF50182">
    <property type="entry name" value="Sm-like ribonucleoproteins"/>
    <property type="match status" value="1"/>
</dbReference>
<evidence type="ECO:0000256" key="7">
    <source>
        <dbReference type="SAM" id="Phobius"/>
    </source>
</evidence>
<dbReference type="InterPro" id="IPR010920">
    <property type="entry name" value="LSM_dom_sf"/>
</dbReference>
<dbReference type="InterPro" id="IPR052702">
    <property type="entry name" value="MscS-like_channel"/>
</dbReference>
<dbReference type="RefSeq" id="WP_183815530.1">
    <property type="nucleotide sequence ID" value="NZ_JACHOB010000001.1"/>
</dbReference>
<dbReference type="PANTHER" id="PTHR30347:SF1">
    <property type="entry name" value="MECHANOSENSITIVE CHANNEL MSCK"/>
    <property type="match status" value="1"/>
</dbReference>
<keyword evidence="11" id="KW-1185">Reference proteome</keyword>
<feature type="transmembrane region" description="Helical" evidence="7">
    <location>
        <begin position="178"/>
        <end position="195"/>
    </location>
</feature>
<dbReference type="Pfam" id="PF21082">
    <property type="entry name" value="MS_channel_3rd"/>
    <property type="match status" value="1"/>
</dbReference>
<evidence type="ECO:0000259" key="8">
    <source>
        <dbReference type="Pfam" id="PF00924"/>
    </source>
</evidence>
<dbReference type="SUPFAM" id="SSF82689">
    <property type="entry name" value="Mechanosensitive channel protein MscS (YggB), C-terminal domain"/>
    <property type="match status" value="1"/>
</dbReference>
<feature type="domain" description="Mechanosensitive ion channel MscS" evidence="8">
    <location>
        <begin position="339"/>
        <end position="405"/>
    </location>
</feature>
<dbReference type="Gene3D" id="1.10.287.1260">
    <property type="match status" value="1"/>
</dbReference>
<evidence type="ECO:0000256" key="2">
    <source>
        <dbReference type="ARBA" id="ARBA00008017"/>
    </source>
</evidence>
<evidence type="ECO:0000256" key="3">
    <source>
        <dbReference type="ARBA" id="ARBA00022475"/>
    </source>
</evidence>
<feature type="transmembrane region" description="Helical" evidence="7">
    <location>
        <begin position="207"/>
        <end position="230"/>
    </location>
</feature>
<dbReference type="Proteomes" id="UP000563524">
    <property type="component" value="Unassembled WGS sequence"/>
</dbReference>
<dbReference type="Gene3D" id="2.30.30.60">
    <property type="match status" value="1"/>
</dbReference>
<evidence type="ECO:0000313" key="10">
    <source>
        <dbReference type="EMBL" id="MBB4658010.1"/>
    </source>
</evidence>
<evidence type="ECO:0000256" key="4">
    <source>
        <dbReference type="ARBA" id="ARBA00022692"/>
    </source>
</evidence>
<keyword evidence="4 7" id="KW-0812">Transmembrane</keyword>
<keyword evidence="5 7" id="KW-1133">Transmembrane helix</keyword>
<feature type="domain" description="Mechanosensitive ion channel MscS C-terminal" evidence="9">
    <location>
        <begin position="415"/>
        <end position="497"/>
    </location>
</feature>
<evidence type="ECO:0000313" key="11">
    <source>
        <dbReference type="Proteomes" id="UP000563524"/>
    </source>
</evidence>
<comment type="subcellular location">
    <subcellularLocation>
        <location evidence="1">Cell membrane</location>
        <topology evidence="1">Multi-pass membrane protein</topology>
    </subcellularLocation>
</comment>
<organism evidence="10 11">
    <name type="scientific">Parvularcula dongshanensis</name>
    <dbReference type="NCBI Taxonomy" id="1173995"/>
    <lineage>
        <taxon>Bacteria</taxon>
        <taxon>Pseudomonadati</taxon>
        <taxon>Pseudomonadota</taxon>
        <taxon>Alphaproteobacteria</taxon>
        <taxon>Parvularculales</taxon>
        <taxon>Parvularculaceae</taxon>
        <taxon>Parvularcula</taxon>
    </lineage>
</organism>
<sequence>MQDSPGTETITVPADGVTIQLTPEEYEALLAQRAAEAQADAAPAITPDAQADAADIQNDLVDGAEDLTGDGSAIADLLDVDRVQTWLAQFLTWVRTDVLNINSAIQLALILGAIGPAIIFGPRLKAFIASHLRKWMPAGILRRIADAAATLATPIAAWITLSLSMAILRGAFGQPDGFLSAAQSLLTAWIVVRLVTLAIRSPFWSKVAFVVAWPIAALDAFGVLGDVFAWMDTVSFEITPETPDHAAQSLSLYGVLRAGLIFAIFLVLANFLTGLLVTRMNQTEEINASLKALIAKVMGFILPIIALVMALAVIGFDLASLAFFGGAIGIGIGLGLQKIIGNFLAGFTLLADRSIKPGDVIEIGDTFGAITDMKSRYVSIRTRDGKEHLVPNATFMDEGVINWSHNDKVVCCYASMGVGYGTKDMHKVRKLVEAAALDTPRVLARPAPKCNMTEFGDSSVNFELRFWINDPMNGVSNVRSDILFRVWEAFAENGIEIPFPQRDLHIRSSAVAFGTGYREAAE</sequence>